<dbReference type="GO" id="GO:0016757">
    <property type="term" value="F:glycosyltransferase activity"/>
    <property type="evidence" value="ECO:0007669"/>
    <property type="project" value="UniProtKB-KW"/>
</dbReference>
<protein>
    <submittedName>
        <fullName evidence="4">Uncharacterized protein</fullName>
    </submittedName>
</protein>
<accession>A0A7X3SJ08</accession>
<dbReference type="EMBL" id="WUQX01000001">
    <property type="protein sequence ID" value="MXP75880.1"/>
    <property type="molecule type" value="Genomic_DNA"/>
</dbReference>
<organism evidence="4 5">
    <name type="scientific">Sporofaciens musculi</name>
    <dbReference type="NCBI Taxonomy" id="2681861"/>
    <lineage>
        <taxon>Bacteria</taxon>
        <taxon>Bacillati</taxon>
        <taxon>Bacillota</taxon>
        <taxon>Clostridia</taxon>
        <taxon>Lachnospirales</taxon>
        <taxon>Lachnospiraceae</taxon>
        <taxon>Sporofaciens</taxon>
    </lineage>
</organism>
<dbReference type="AlphaFoldDB" id="A0A7X3SJ08"/>
<keyword evidence="2" id="KW-0808">Transferase</keyword>
<dbReference type="GO" id="GO:0046872">
    <property type="term" value="F:metal ion binding"/>
    <property type="evidence" value="ECO:0007669"/>
    <property type="project" value="UniProtKB-KW"/>
</dbReference>
<keyword evidence="3" id="KW-0479">Metal-binding</keyword>
<dbReference type="PANTHER" id="PTHR13778">
    <property type="entry name" value="GLYCOSYLTRANSFERASE 8 DOMAIN-CONTAINING PROTEIN"/>
    <property type="match status" value="1"/>
</dbReference>
<comment type="caution">
    <text evidence="4">The sequence shown here is derived from an EMBL/GenBank/DDBJ whole genome shotgun (WGS) entry which is preliminary data.</text>
</comment>
<keyword evidence="5" id="KW-1185">Reference proteome</keyword>
<gene>
    <name evidence="4" type="ORF">GN277_10945</name>
</gene>
<dbReference type="Pfam" id="PF01501">
    <property type="entry name" value="Glyco_transf_8"/>
    <property type="match status" value="1"/>
</dbReference>
<dbReference type="RefSeq" id="WP_159751067.1">
    <property type="nucleotide sequence ID" value="NZ_WUQX01000001.1"/>
</dbReference>
<dbReference type="InterPro" id="IPR002495">
    <property type="entry name" value="Glyco_trans_8"/>
</dbReference>
<dbReference type="Gene3D" id="3.40.50.720">
    <property type="entry name" value="NAD(P)-binding Rossmann-like Domain"/>
    <property type="match status" value="1"/>
</dbReference>
<reference evidence="4 5" key="1">
    <citation type="submission" date="2019-12" db="EMBL/GenBank/DDBJ databases">
        <title>Sporaefaciens musculi gen. nov., sp. nov., a novel bacterium isolated from the caecum of an obese mouse.</title>
        <authorList>
            <person name="Rasmussen T.S."/>
            <person name="Streidl T."/>
            <person name="Hitch T.C.A."/>
            <person name="Wortmann E."/>
            <person name="Deptula P."/>
            <person name="Hansen M."/>
            <person name="Nielsen D.S."/>
            <person name="Clavel T."/>
            <person name="Vogensen F.K."/>
        </authorList>
    </citation>
    <scope>NUCLEOTIDE SEQUENCE [LARGE SCALE GENOMIC DNA]</scope>
    <source>
        <strain evidence="4 5">WCA-9-b2</strain>
    </source>
</reference>
<evidence type="ECO:0000256" key="3">
    <source>
        <dbReference type="ARBA" id="ARBA00022723"/>
    </source>
</evidence>
<proteinExistence type="predicted"/>
<dbReference type="CDD" id="cd04194">
    <property type="entry name" value="GT8_A4GalT_like"/>
    <property type="match status" value="1"/>
</dbReference>
<sequence length="518" mass="60588">MSETFHLLLSANKSFMEQSVVCMSSILRNNQGRNLHFHILHSEIENEILEQVKIWIQRESNLAEISFYFIHPDSYFFPVKPGDTISCETYFRILAAEQLPCELNKILYVDGDTICLGDLTELWETELDGYAAASREAPVPAYRKRNLGMKEQDFYFQAGVMLINLVWWRENDIAKRILNFIKLHPDILPRWDQDALNAILSGRVKKFHSKWNVWLDTLLPEQWEKENPIIVHYTGSQLFKPWFKNSISEFQSLYLEYRKDTPYYDREMKINKSSRLSFPFQLVPSNSRIVLYGAGQFGKAYYLQNMRCGFCKIVSWVDYNFGKVIYGEQVLPPAVLLDIDYDWILIAVSAKSMADNIKEELGGMGIPSDKILWNCPVLPMKVNKLETYEQWKQYILKIDRMVVCGLDKVTMACLMTFERHSLQKKVTKILIPVHLNELKEIMGIEMQALDEFQNSAQSVLLAVNDRFHAGWLTELYDRGCKEVYLLTNDCYLQIKCLAYPCYEELIQVNRQNIKQKEI</sequence>
<dbReference type="Gene3D" id="3.90.550.10">
    <property type="entry name" value="Spore Coat Polysaccharide Biosynthesis Protein SpsA, Chain A"/>
    <property type="match status" value="1"/>
</dbReference>
<name>A0A7X3SJ08_9FIRM</name>
<evidence type="ECO:0000256" key="1">
    <source>
        <dbReference type="ARBA" id="ARBA00022676"/>
    </source>
</evidence>
<evidence type="ECO:0000313" key="5">
    <source>
        <dbReference type="Proteomes" id="UP000460412"/>
    </source>
</evidence>
<dbReference type="InterPro" id="IPR050748">
    <property type="entry name" value="Glycosyltrans_8_dom-fam"/>
</dbReference>
<dbReference type="PANTHER" id="PTHR13778:SF47">
    <property type="entry name" value="LIPOPOLYSACCHARIDE 1,3-GALACTOSYLTRANSFERASE"/>
    <property type="match status" value="1"/>
</dbReference>
<dbReference type="SUPFAM" id="SSF53448">
    <property type="entry name" value="Nucleotide-diphospho-sugar transferases"/>
    <property type="match status" value="1"/>
</dbReference>
<evidence type="ECO:0000313" key="4">
    <source>
        <dbReference type="EMBL" id="MXP75880.1"/>
    </source>
</evidence>
<dbReference type="InterPro" id="IPR029044">
    <property type="entry name" value="Nucleotide-diphossugar_trans"/>
</dbReference>
<evidence type="ECO:0000256" key="2">
    <source>
        <dbReference type="ARBA" id="ARBA00022679"/>
    </source>
</evidence>
<dbReference type="Proteomes" id="UP000460412">
    <property type="component" value="Unassembled WGS sequence"/>
</dbReference>
<keyword evidence="1" id="KW-0328">Glycosyltransferase</keyword>